<keyword evidence="1" id="KW-0436">Ligase</keyword>
<name>A0ACC1L1N9_9FUNG</name>
<accession>A0ACC1L1N9</accession>
<dbReference type="EMBL" id="JANBUN010001205">
    <property type="protein sequence ID" value="KAJ2799160.1"/>
    <property type="molecule type" value="Genomic_DNA"/>
</dbReference>
<dbReference type="EC" id="6.5.1.3" evidence="1"/>
<dbReference type="Proteomes" id="UP001140087">
    <property type="component" value="Unassembled WGS sequence"/>
</dbReference>
<evidence type="ECO:0000313" key="1">
    <source>
        <dbReference type="EMBL" id="KAJ2799160.1"/>
    </source>
</evidence>
<organism evidence="1 2">
    <name type="scientific">Coemansia helicoidea</name>
    <dbReference type="NCBI Taxonomy" id="1286919"/>
    <lineage>
        <taxon>Eukaryota</taxon>
        <taxon>Fungi</taxon>
        <taxon>Fungi incertae sedis</taxon>
        <taxon>Zoopagomycota</taxon>
        <taxon>Kickxellomycotina</taxon>
        <taxon>Kickxellomycetes</taxon>
        <taxon>Kickxellales</taxon>
        <taxon>Kickxellaceae</taxon>
        <taxon>Coemansia</taxon>
    </lineage>
</organism>
<proteinExistence type="predicted"/>
<evidence type="ECO:0000313" key="2">
    <source>
        <dbReference type="Proteomes" id="UP001140087"/>
    </source>
</evidence>
<keyword evidence="2" id="KW-1185">Reference proteome</keyword>
<comment type="caution">
    <text evidence="1">The sequence shown here is derived from an EMBL/GenBank/DDBJ whole genome shotgun (WGS) entry which is preliminary data.</text>
</comment>
<feature type="non-terminal residue" evidence="1">
    <location>
        <position position="603"/>
    </location>
</feature>
<gene>
    <name evidence="1" type="primary">trl1_2</name>
    <name evidence="1" type="ORF">H4R21_003651</name>
</gene>
<sequence length="603" mass="67525">MADAATAPMSPEEKHRMRELLSTMHKLSKESPASKRIVRQTAYEFAGQRLVSWKCNEFLYKKDPCPLPTRARGLFTGGHEGDETIVARGYDKFFNIGEVAWTKWDWIETHTRGPYELTVKENGCLILAAGIDEGRTLLVTSKHAVNVPHAEVGMAWVQKHLAQVGRSAEELAGFLHENNATAVFELCDDEFEEHILEYPDRTRGLYLHGINRNAVDLATWPSAEVTRVAERFGFHATQYFTFDSAAEGRTFADQVRRDHVLDGRAIEGFVVRCQTAADERPFMFKIKYDEPYLMFREWREVTNRILAEKPFRTQYALTGQYAAWVKHQLKTNPDQFSEFGKNKGIIAARKRFLKYHKVHDGVSAEEVYETAEAALRVLLMPVATVGCGKTTVGLALSALFDVGHVQNDDITTKKNPRGAFHRSVLSALDRHTFAFADRMNNTGDMRLTLTAAVREELPGCRVVALYWPHDRATDEAILAATTARVIARGENHQSLTPGRTPNFRGIMQGNLRRFEPLEPESTSDGLVDDVIELDPLADAATNLQTAVDGLCALFPEVLQPPSPEDMALALETALQYKPTVRKNVGKQPQSKGAAKQPKGKDAD</sequence>
<reference evidence="1" key="1">
    <citation type="submission" date="2022-07" db="EMBL/GenBank/DDBJ databases">
        <title>Phylogenomic reconstructions and comparative analyses of Kickxellomycotina fungi.</title>
        <authorList>
            <person name="Reynolds N.K."/>
            <person name="Stajich J.E."/>
            <person name="Barry K."/>
            <person name="Grigoriev I.V."/>
            <person name="Crous P."/>
            <person name="Smith M.E."/>
        </authorList>
    </citation>
    <scope>NUCLEOTIDE SEQUENCE</scope>
    <source>
        <strain evidence="1">BCRC 34780</strain>
    </source>
</reference>
<protein>
    <submittedName>
        <fullName evidence="1">tRNA ligase</fullName>
        <ecNumber evidence="1">6.5.1.3</ecNumber>
    </submittedName>
</protein>